<name>A0A7S0VSY4_9CRYP</name>
<dbReference type="PROSITE" id="PS00888">
    <property type="entry name" value="CNMP_BINDING_1"/>
    <property type="match status" value="2"/>
</dbReference>
<dbReference type="PRINTS" id="PR00103">
    <property type="entry name" value="CAMPKINASE"/>
</dbReference>
<dbReference type="AlphaFoldDB" id="A0A7S0VSY4"/>
<dbReference type="InterPro" id="IPR014710">
    <property type="entry name" value="RmlC-like_jellyroll"/>
</dbReference>
<feature type="domain" description="Cyclic nucleotide-binding" evidence="2">
    <location>
        <begin position="336"/>
        <end position="379"/>
    </location>
</feature>
<dbReference type="SMART" id="SM00100">
    <property type="entry name" value="cNMP"/>
    <property type="match status" value="1"/>
</dbReference>
<dbReference type="EMBL" id="HBFN01018470">
    <property type="protein sequence ID" value="CAD8797168.1"/>
    <property type="molecule type" value="Transcribed_RNA"/>
</dbReference>
<protein>
    <recommendedName>
        <fullName evidence="2">Cyclic nucleotide-binding domain-containing protein</fullName>
    </recommendedName>
</protein>
<organism evidence="3">
    <name type="scientific">Hemiselmis tepida</name>
    <dbReference type="NCBI Taxonomy" id="464990"/>
    <lineage>
        <taxon>Eukaryota</taxon>
        <taxon>Cryptophyceae</taxon>
        <taxon>Cryptomonadales</taxon>
        <taxon>Hemiselmidaceae</taxon>
        <taxon>Hemiselmis</taxon>
    </lineage>
</organism>
<dbReference type="SUPFAM" id="SSF51206">
    <property type="entry name" value="cAMP-binding domain-like"/>
    <property type="match status" value="3"/>
</dbReference>
<dbReference type="PROSITE" id="PS00889">
    <property type="entry name" value="CNMP_BINDING_2"/>
    <property type="match status" value="1"/>
</dbReference>
<dbReference type="InterPro" id="IPR007858">
    <property type="entry name" value="Dpy-30_motif"/>
</dbReference>
<evidence type="ECO:0000256" key="1">
    <source>
        <dbReference type="SAM" id="MobiDB-lite"/>
    </source>
</evidence>
<dbReference type="CDD" id="cd22970">
    <property type="entry name" value="DD_NDKH5-like"/>
    <property type="match status" value="1"/>
</dbReference>
<gene>
    <name evidence="3" type="ORF">HTEP1355_LOCUS10808</name>
</gene>
<feature type="domain" description="Cyclic nucleotide-binding" evidence="2">
    <location>
        <begin position="63"/>
        <end position="127"/>
    </location>
</feature>
<dbReference type="Pfam" id="PF05186">
    <property type="entry name" value="Dpy-30"/>
    <property type="match status" value="1"/>
</dbReference>
<dbReference type="InterPro" id="IPR018490">
    <property type="entry name" value="cNMP-bd_dom_sf"/>
</dbReference>
<sequence>MSGDAQNEKSLQAKKYLENSVVPVLTQALTQMCITEPEDPFTWLAQWLVENHPTKPSKAEWAESLVLKLQQGSFFGEIALLSGKPRQATVRAVGQVTLLVIGRDAFQRLCGNLFEILRRNMSAYSTLELPPEEEAPKTEEAAPEEEAGAAVEEAPAEEEEPAEEVAPKRAARGRRTNVFVEAVELDDDWEPPQHEKEDAEGKRLEEYIGKTALLAYLDEKAKKTVIGAFQKKQCAKDEDVIKQGEDGDYYYILDSGHTDVYIKKGDDPEIKVFEYSAGGAFGELALLHGEPRLATVRCTEDCVLWALDRDTFRKIMMSTGKQDMSQRVEFLSQVSLLEELMPFERFRLAEAMELRKVEDGTEIVKEGDPGSEFYIIQSGVCHCFKKTLKF</sequence>
<dbReference type="Pfam" id="PF00027">
    <property type="entry name" value="cNMP_binding"/>
    <property type="match status" value="2"/>
</dbReference>
<evidence type="ECO:0000313" key="3">
    <source>
        <dbReference type="EMBL" id="CAD8797168.1"/>
    </source>
</evidence>
<dbReference type="InterPro" id="IPR018488">
    <property type="entry name" value="cNMP-bd_CS"/>
</dbReference>
<dbReference type="PANTHER" id="PTHR11635:SF152">
    <property type="entry name" value="CAMP-DEPENDENT PROTEIN KINASE TYPE I REGULATORY SUBUNIT-RELATED"/>
    <property type="match status" value="1"/>
</dbReference>
<feature type="region of interest" description="Disordered" evidence="1">
    <location>
        <begin position="128"/>
        <end position="171"/>
    </location>
</feature>
<accession>A0A7S0VSY4</accession>
<dbReference type="InterPro" id="IPR050503">
    <property type="entry name" value="cAMP-dep_PK_reg_su-like"/>
</dbReference>
<proteinExistence type="predicted"/>
<dbReference type="PANTHER" id="PTHR11635">
    <property type="entry name" value="CAMP-DEPENDENT PROTEIN KINASE REGULATORY CHAIN"/>
    <property type="match status" value="1"/>
</dbReference>
<dbReference type="GO" id="GO:0005829">
    <property type="term" value="C:cytosol"/>
    <property type="evidence" value="ECO:0007669"/>
    <property type="project" value="TreeGrafter"/>
</dbReference>
<dbReference type="PROSITE" id="PS50042">
    <property type="entry name" value="CNMP_BINDING_3"/>
    <property type="match status" value="3"/>
</dbReference>
<feature type="compositionally biased region" description="Acidic residues" evidence="1">
    <location>
        <begin position="154"/>
        <end position="163"/>
    </location>
</feature>
<dbReference type="GO" id="GO:0005952">
    <property type="term" value="C:cAMP-dependent protein kinase complex"/>
    <property type="evidence" value="ECO:0007669"/>
    <property type="project" value="InterPro"/>
</dbReference>
<dbReference type="Gene3D" id="1.20.890.10">
    <property type="entry name" value="cAMP-dependent protein kinase regulatory subunit, dimerization-anchoring domain"/>
    <property type="match status" value="1"/>
</dbReference>
<feature type="domain" description="Cyclic nucleotide-binding" evidence="2">
    <location>
        <begin position="213"/>
        <end position="333"/>
    </location>
</feature>
<dbReference type="Gene3D" id="2.60.120.10">
    <property type="entry name" value="Jelly Rolls"/>
    <property type="match status" value="3"/>
</dbReference>
<reference evidence="3" key="1">
    <citation type="submission" date="2021-01" db="EMBL/GenBank/DDBJ databases">
        <authorList>
            <person name="Corre E."/>
            <person name="Pelletier E."/>
            <person name="Niang G."/>
            <person name="Scheremetjew M."/>
            <person name="Finn R."/>
            <person name="Kale V."/>
            <person name="Holt S."/>
            <person name="Cochrane G."/>
            <person name="Meng A."/>
            <person name="Brown T."/>
            <person name="Cohen L."/>
        </authorList>
    </citation>
    <scope>NUCLEOTIDE SEQUENCE</scope>
    <source>
        <strain evidence="3">CCMP443</strain>
    </source>
</reference>
<dbReference type="CDD" id="cd00038">
    <property type="entry name" value="CAP_ED"/>
    <property type="match status" value="3"/>
</dbReference>
<evidence type="ECO:0000259" key="2">
    <source>
        <dbReference type="PROSITE" id="PS50042"/>
    </source>
</evidence>
<dbReference type="InterPro" id="IPR000595">
    <property type="entry name" value="cNMP-bd_dom"/>
</dbReference>